<sequence length="151" mass="17062">MHLSTYAYDHDSFRYKQLPDCNNFLLFLIGEVTVGQRSENCLKDSVTFFDGSCSESGGASGMIGGETSEMDDINVNELEESLNHAQSVDGCNREMDDINASEHEESLNHIQRETAKVGKNRDALQEKFSDKLPKSKRMINKPKYLEDFVLD</sequence>
<accession>A0AAV7VZ15</accession>
<keyword evidence="2" id="KW-1185">Reference proteome</keyword>
<reference evidence="1" key="1">
    <citation type="journal article" date="2022" name="bioRxiv">
        <title>Sequencing and chromosome-scale assembly of the giantPleurodeles waltlgenome.</title>
        <authorList>
            <person name="Brown T."/>
            <person name="Elewa A."/>
            <person name="Iarovenko S."/>
            <person name="Subramanian E."/>
            <person name="Araus A.J."/>
            <person name="Petzold A."/>
            <person name="Susuki M."/>
            <person name="Suzuki K.-i.T."/>
            <person name="Hayashi T."/>
            <person name="Toyoda A."/>
            <person name="Oliveira C."/>
            <person name="Osipova E."/>
            <person name="Leigh N.D."/>
            <person name="Simon A."/>
            <person name="Yun M.H."/>
        </authorList>
    </citation>
    <scope>NUCLEOTIDE SEQUENCE</scope>
    <source>
        <strain evidence="1">20211129_DDA</strain>
        <tissue evidence="1">Liver</tissue>
    </source>
</reference>
<organism evidence="1 2">
    <name type="scientific">Pleurodeles waltl</name>
    <name type="common">Iberian ribbed newt</name>
    <dbReference type="NCBI Taxonomy" id="8319"/>
    <lineage>
        <taxon>Eukaryota</taxon>
        <taxon>Metazoa</taxon>
        <taxon>Chordata</taxon>
        <taxon>Craniata</taxon>
        <taxon>Vertebrata</taxon>
        <taxon>Euteleostomi</taxon>
        <taxon>Amphibia</taxon>
        <taxon>Batrachia</taxon>
        <taxon>Caudata</taxon>
        <taxon>Salamandroidea</taxon>
        <taxon>Salamandridae</taxon>
        <taxon>Pleurodelinae</taxon>
        <taxon>Pleurodeles</taxon>
    </lineage>
</organism>
<comment type="caution">
    <text evidence="1">The sequence shown here is derived from an EMBL/GenBank/DDBJ whole genome shotgun (WGS) entry which is preliminary data.</text>
</comment>
<proteinExistence type="predicted"/>
<dbReference type="EMBL" id="JANPWB010000002">
    <property type="protein sequence ID" value="KAJ1205646.1"/>
    <property type="molecule type" value="Genomic_DNA"/>
</dbReference>
<evidence type="ECO:0000313" key="1">
    <source>
        <dbReference type="EMBL" id="KAJ1205646.1"/>
    </source>
</evidence>
<evidence type="ECO:0000313" key="2">
    <source>
        <dbReference type="Proteomes" id="UP001066276"/>
    </source>
</evidence>
<dbReference type="AlphaFoldDB" id="A0AAV7VZ15"/>
<protein>
    <submittedName>
        <fullName evidence="1">Uncharacterized protein</fullName>
    </submittedName>
</protein>
<gene>
    <name evidence="1" type="ORF">NDU88_001074</name>
</gene>
<name>A0AAV7VZ15_PLEWA</name>
<dbReference type="Proteomes" id="UP001066276">
    <property type="component" value="Chromosome 1_2"/>
</dbReference>